<evidence type="ECO:0000256" key="7">
    <source>
        <dbReference type="ARBA" id="ARBA00022756"/>
    </source>
</evidence>
<dbReference type="EMBL" id="BMDY01000001">
    <property type="protein sequence ID" value="GGA92557.1"/>
    <property type="molecule type" value="Genomic_DNA"/>
</dbReference>
<dbReference type="RefSeq" id="WP_055731765.1">
    <property type="nucleotide sequence ID" value="NZ_BMDY01000001.1"/>
</dbReference>
<keyword evidence="4 8" id="KW-0489">Methyltransferase</keyword>
<dbReference type="SUPFAM" id="SSF53335">
    <property type="entry name" value="S-adenosyl-L-methionine-dependent methyltransferases"/>
    <property type="match status" value="1"/>
</dbReference>
<evidence type="ECO:0000313" key="10">
    <source>
        <dbReference type="EMBL" id="GGA92557.1"/>
    </source>
</evidence>
<dbReference type="HAMAP" id="MF_00835">
    <property type="entry name" value="BioC"/>
    <property type="match status" value="1"/>
</dbReference>
<dbReference type="Pfam" id="PF08241">
    <property type="entry name" value="Methyltransf_11"/>
    <property type="match status" value="1"/>
</dbReference>
<dbReference type="InterPro" id="IPR029063">
    <property type="entry name" value="SAM-dependent_MTases_sf"/>
</dbReference>
<keyword evidence="7 8" id="KW-0093">Biotin biosynthesis</keyword>
<comment type="caution">
    <text evidence="10">The sequence shown here is derived from an EMBL/GenBank/DDBJ whole genome shotgun (WGS) entry which is preliminary data.</text>
</comment>
<gene>
    <name evidence="8" type="primary">bioC</name>
    <name evidence="10" type="ORF">GCM10007414_01500</name>
</gene>
<comment type="function">
    <text evidence="8">Converts the free carboxyl group of a malonyl-thioester to its methyl ester by transfer of a methyl group from S-adenosyl-L-methionine (SAM). It allows to synthesize pimeloyl-ACP via the fatty acid synthetic pathway.</text>
</comment>
<keyword evidence="5 8" id="KW-0808">Transferase</keyword>
<dbReference type="InterPro" id="IPR050602">
    <property type="entry name" value="Malonyl-ACP_OMT"/>
</dbReference>
<evidence type="ECO:0000256" key="2">
    <source>
        <dbReference type="ARBA" id="ARBA00004746"/>
    </source>
</evidence>
<accession>A0ABQ1HWG0</accession>
<protein>
    <recommendedName>
        <fullName evidence="3 8">Malonyl-[acyl-carrier protein] O-methyltransferase</fullName>
        <shortName evidence="8">Malonyl-ACP O-methyltransferase</shortName>
        <ecNumber evidence="3 8">2.1.1.197</ecNumber>
    </recommendedName>
    <alternativeName>
        <fullName evidence="8">Biotin synthesis protein BioC</fullName>
    </alternativeName>
</protein>
<dbReference type="CDD" id="cd02440">
    <property type="entry name" value="AdoMet_MTases"/>
    <property type="match status" value="1"/>
</dbReference>
<organism evidence="10 11">
    <name type="scientific">Agarivorans gilvus</name>
    <dbReference type="NCBI Taxonomy" id="680279"/>
    <lineage>
        <taxon>Bacteria</taxon>
        <taxon>Pseudomonadati</taxon>
        <taxon>Pseudomonadota</taxon>
        <taxon>Gammaproteobacteria</taxon>
        <taxon>Alteromonadales</taxon>
        <taxon>Alteromonadaceae</taxon>
        <taxon>Agarivorans</taxon>
    </lineage>
</organism>
<evidence type="ECO:0000256" key="8">
    <source>
        <dbReference type="HAMAP-Rule" id="MF_00835"/>
    </source>
</evidence>
<keyword evidence="11" id="KW-1185">Reference proteome</keyword>
<dbReference type="EC" id="2.1.1.197" evidence="3 8"/>
<feature type="domain" description="Methyltransferase type 11" evidence="9">
    <location>
        <begin position="46"/>
        <end position="137"/>
    </location>
</feature>
<dbReference type="InterPro" id="IPR013216">
    <property type="entry name" value="Methyltransf_11"/>
</dbReference>
<dbReference type="PANTHER" id="PTHR13090">
    <property type="entry name" value="ARGININE-HYDROXYLASE NDUFAF5, MITOCHONDRIAL"/>
    <property type="match status" value="1"/>
</dbReference>
<keyword evidence="6 8" id="KW-0949">S-adenosyl-L-methionine</keyword>
<evidence type="ECO:0000256" key="4">
    <source>
        <dbReference type="ARBA" id="ARBA00022603"/>
    </source>
</evidence>
<sequence length="258" mass="27875">MNIDKRVVAQAFSKAALTYNQSAQLQQQVGQYLLNLAPQRAYQTALDLGCGTGYFARPLLSKAQSLIAVDLSHAMASQARSEHASIGALVSDAEELALASNSVDLVFSSLALQWCNSLSGALSEIKRVLKPGGVALFSTLLDGSLHELKQAWQAVDQRPHVNRFLTQAQVADAIKRAGFNPQGLSMETVVMTYQHPLALLKDLKGIGANYVVGAKRRASTPAQLNKMIQIYQRDYSLANQPAAVSATYQLGYGVLINE</sequence>
<dbReference type="InterPro" id="IPR011814">
    <property type="entry name" value="BioC"/>
</dbReference>
<evidence type="ECO:0000256" key="3">
    <source>
        <dbReference type="ARBA" id="ARBA00012327"/>
    </source>
</evidence>
<comment type="catalytic activity">
    <reaction evidence="1 8">
        <text>malonyl-[ACP] + S-adenosyl-L-methionine = malonyl-[ACP] methyl ester + S-adenosyl-L-homocysteine</text>
        <dbReference type="Rhea" id="RHEA:17105"/>
        <dbReference type="Rhea" id="RHEA-COMP:9623"/>
        <dbReference type="Rhea" id="RHEA-COMP:9954"/>
        <dbReference type="ChEBI" id="CHEBI:57856"/>
        <dbReference type="ChEBI" id="CHEBI:59789"/>
        <dbReference type="ChEBI" id="CHEBI:78449"/>
        <dbReference type="ChEBI" id="CHEBI:78845"/>
        <dbReference type="EC" id="2.1.1.197"/>
    </reaction>
</comment>
<evidence type="ECO:0000259" key="9">
    <source>
        <dbReference type="Pfam" id="PF08241"/>
    </source>
</evidence>
<proteinExistence type="inferred from homology"/>
<comment type="pathway">
    <text evidence="2 8">Cofactor biosynthesis; biotin biosynthesis.</text>
</comment>
<name>A0ABQ1HWG0_9ALTE</name>
<dbReference type="Proteomes" id="UP000651977">
    <property type="component" value="Unassembled WGS sequence"/>
</dbReference>
<dbReference type="NCBIfam" id="TIGR02072">
    <property type="entry name" value="BioC"/>
    <property type="match status" value="1"/>
</dbReference>
<evidence type="ECO:0000313" key="11">
    <source>
        <dbReference type="Proteomes" id="UP000651977"/>
    </source>
</evidence>
<dbReference type="PANTHER" id="PTHR13090:SF1">
    <property type="entry name" value="ARGININE-HYDROXYLASE NDUFAF5, MITOCHONDRIAL"/>
    <property type="match status" value="1"/>
</dbReference>
<reference evidence="11" key="1">
    <citation type="journal article" date="2019" name="Int. J. Syst. Evol. Microbiol.">
        <title>The Global Catalogue of Microorganisms (GCM) 10K type strain sequencing project: providing services to taxonomists for standard genome sequencing and annotation.</title>
        <authorList>
            <consortium name="The Broad Institute Genomics Platform"/>
            <consortium name="The Broad Institute Genome Sequencing Center for Infectious Disease"/>
            <person name="Wu L."/>
            <person name="Ma J."/>
        </authorList>
    </citation>
    <scope>NUCLEOTIDE SEQUENCE [LARGE SCALE GENOMIC DNA]</scope>
    <source>
        <strain evidence="11">CGMCC 1.10131</strain>
    </source>
</reference>
<evidence type="ECO:0000256" key="6">
    <source>
        <dbReference type="ARBA" id="ARBA00022691"/>
    </source>
</evidence>
<dbReference type="Gene3D" id="3.40.50.150">
    <property type="entry name" value="Vaccinia Virus protein VP39"/>
    <property type="match status" value="1"/>
</dbReference>
<evidence type="ECO:0000256" key="5">
    <source>
        <dbReference type="ARBA" id="ARBA00022679"/>
    </source>
</evidence>
<evidence type="ECO:0000256" key="1">
    <source>
        <dbReference type="ARBA" id="ARBA00000852"/>
    </source>
</evidence>
<comment type="similarity">
    <text evidence="8">Belongs to the methyltransferase superfamily.</text>
</comment>